<dbReference type="HOGENOM" id="CLU_1378605_0_0_1"/>
<dbReference type="Pfam" id="PF08011">
    <property type="entry name" value="PDDEXK_9"/>
    <property type="match status" value="1"/>
</dbReference>
<dbReference type="AlphaFoldDB" id="A0A0C3BBN0"/>
<dbReference type="InParanoid" id="A0A0C3BBN0"/>
<proteinExistence type="predicted"/>
<gene>
    <name evidence="1" type="ORF">PILCRDRAFT_827930</name>
</gene>
<accession>A0A0C3BBN0</accession>
<dbReference type="InterPro" id="IPR012547">
    <property type="entry name" value="PDDEXK_9"/>
</dbReference>
<reference evidence="2" key="2">
    <citation type="submission" date="2015-01" db="EMBL/GenBank/DDBJ databases">
        <title>Evolutionary Origins and Diversification of the Mycorrhizal Mutualists.</title>
        <authorList>
            <consortium name="DOE Joint Genome Institute"/>
            <consortium name="Mycorrhizal Genomics Consortium"/>
            <person name="Kohler A."/>
            <person name="Kuo A."/>
            <person name="Nagy L.G."/>
            <person name="Floudas D."/>
            <person name="Copeland A."/>
            <person name="Barry K.W."/>
            <person name="Cichocki N."/>
            <person name="Veneault-Fourrey C."/>
            <person name="LaButti K."/>
            <person name="Lindquist E.A."/>
            <person name="Lipzen A."/>
            <person name="Lundell T."/>
            <person name="Morin E."/>
            <person name="Murat C."/>
            <person name="Riley R."/>
            <person name="Ohm R."/>
            <person name="Sun H."/>
            <person name="Tunlid A."/>
            <person name="Henrissat B."/>
            <person name="Grigoriev I.V."/>
            <person name="Hibbett D.S."/>
            <person name="Martin F."/>
        </authorList>
    </citation>
    <scope>NUCLEOTIDE SEQUENCE [LARGE SCALE GENOMIC DNA]</scope>
    <source>
        <strain evidence="2">F 1598</strain>
    </source>
</reference>
<dbReference type="EMBL" id="KN833056">
    <property type="protein sequence ID" value="KIM74727.1"/>
    <property type="molecule type" value="Genomic_DNA"/>
</dbReference>
<reference evidence="1 2" key="1">
    <citation type="submission" date="2014-04" db="EMBL/GenBank/DDBJ databases">
        <authorList>
            <consortium name="DOE Joint Genome Institute"/>
            <person name="Kuo A."/>
            <person name="Tarkka M."/>
            <person name="Buscot F."/>
            <person name="Kohler A."/>
            <person name="Nagy L.G."/>
            <person name="Floudas D."/>
            <person name="Copeland A."/>
            <person name="Barry K.W."/>
            <person name="Cichocki N."/>
            <person name="Veneault-Fourrey C."/>
            <person name="LaButti K."/>
            <person name="Lindquist E.A."/>
            <person name="Lipzen A."/>
            <person name="Lundell T."/>
            <person name="Morin E."/>
            <person name="Murat C."/>
            <person name="Sun H."/>
            <person name="Tunlid A."/>
            <person name="Henrissat B."/>
            <person name="Grigoriev I.V."/>
            <person name="Hibbett D.S."/>
            <person name="Martin F."/>
            <person name="Nordberg H.P."/>
            <person name="Cantor M.N."/>
            <person name="Hua S.X."/>
        </authorList>
    </citation>
    <scope>NUCLEOTIDE SEQUENCE [LARGE SCALE GENOMIC DNA]</scope>
    <source>
        <strain evidence="1 2">F 1598</strain>
    </source>
</reference>
<evidence type="ECO:0000313" key="2">
    <source>
        <dbReference type="Proteomes" id="UP000054166"/>
    </source>
</evidence>
<evidence type="ECO:0000313" key="1">
    <source>
        <dbReference type="EMBL" id="KIM74727.1"/>
    </source>
</evidence>
<dbReference type="Proteomes" id="UP000054166">
    <property type="component" value="Unassembled WGS sequence"/>
</dbReference>
<dbReference type="OrthoDB" id="3212423at2759"/>
<sequence>MTAHDRFKIPNPEVMTDWARWIIGDVESWDDILKTCVDGPVSDFTAKWPNFMQQQRNPKLAGKVRGAVSRKTPERIYNVLFWGLMQSLRVKGWEVSIEPRAGGGYIDIRLRHRRKCMAVLIELKSSEMQGDMEMDANKALKQIEEKNYRNPEGLPNIRTLREYGIAGFHLSSYVKGRYLELDDQNQWVEKDDPMMSVS</sequence>
<name>A0A0C3BBN0_PILCF</name>
<protein>
    <submittedName>
        <fullName evidence="1">Uncharacterized protein</fullName>
    </submittedName>
</protein>
<keyword evidence="2" id="KW-1185">Reference proteome</keyword>
<organism evidence="1 2">
    <name type="scientific">Piloderma croceum (strain F 1598)</name>
    <dbReference type="NCBI Taxonomy" id="765440"/>
    <lineage>
        <taxon>Eukaryota</taxon>
        <taxon>Fungi</taxon>
        <taxon>Dikarya</taxon>
        <taxon>Basidiomycota</taxon>
        <taxon>Agaricomycotina</taxon>
        <taxon>Agaricomycetes</taxon>
        <taxon>Agaricomycetidae</taxon>
        <taxon>Atheliales</taxon>
        <taxon>Atheliaceae</taxon>
        <taxon>Piloderma</taxon>
    </lineage>
</organism>